<dbReference type="RefSeq" id="WP_269041619.1">
    <property type="nucleotide sequence ID" value="NZ_CP114040.1"/>
</dbReference>
<protein>
    <recommendedName>
        <fullName evidence="3">Lipoprotein</fullName>
    </recommendedName>
</protein>
<dbReference type="PROSITE" id="PS51257">
    <property type="entry name" value="PROKAR_LIPOPROTEIN"/>
    <property type="match status" value="1"/>
</dbReference>
<dbReference type="Proteomes" id="UP001164459">
    <property type="component" value="Chromosome"/>
</dbReference>
<keyword evidence="2" id="KW-1185">Reference proteome</keyword>
<evidence type="ECO:0000313" key="2">
    <source>
        <dbReference type="Proteomes" id="UP001164459"/>
    </source>
</evidence>
<evidence type="ECO:0000313" key="1">
    <source>
        <dbReference type="EMBL" id="WAS99258.1"/>
    </source>
</evidence>
<proteinExistence type="predicted"/>
<accession>A0ABY7HJG7</accession>
<gene>
    <name evidence="1" type="ORF">O0S08_24280</name>
</gene>
<name>A0ABY7HJG7_9BACT</name>
<reference evidence="1" key="1">
    <citation type="submission" date="2022-11" db="EMBL/GenBank/DDBJ databases">
        <title>Minimal conservation of predation-associated metabolite biosynthetic gene clusters underscores biosynthetic potential of Myxococcota including descriptions for ten novel species: Archangium lansinium sp. nov., Myxococcus landrumus sp. nov., Nannocystis bai.</title>
        <authorList>
            <person name="Ahearne A."/>
            <person name="Stevens C."/>
            <person name="Dowd S."/>
        </authorList>
    </citation>
    <scope>NUCLEOTIDE SEQUENCE</scope>
    <source>
        <strain evidence="1">Fl3</strain>
    </source>
</reference>
<dbReference type="EMBL" id="CP114040">
    <property type="protein sequence ID" value="WAS99258.1"/>
    <property type="molecule type" value="Genomic_DNA"/>
</dbReference>
<evidence type="ECO:0008006" key="3">
    <source>
        <dbReference type="Google" id="ProtNLM"/>
    </source>
</evidence>
<sequence length="203" mass="22095">MSPRASWLAVSALFAFACSDDAVDVDALLEQHGFACVRFWAVDAFAGTATIEATITYEQCLADFYAEVRPDLRVDQPTGAALFEAARARLCDGGWPWSTVPCEVAADAFTQRFPEDGSASLTIRYDLVGTPDLYSQTLVWGPAPLEPLAGCVPQVSNWRLPDSIMGYDAQGAPLWRMHAFHQPQTTVAESPKICMEAMISAVQ</sequence>
<organism evidence="1 2">
    <name type="scientific">Nannocystis punicea</name>
    <dbReference type="NCBI Taxonomy" id="2995304"/>
    <lineage>
        <taxon>Bacteria</taxon>
        <taxon>Pseudomonadati</taxon>
        <taxon>Myxococcota</taxon>
        <taxon>Polyangia</taxon>
        <taxon>Nannocystales</taxon>
        <taxon>Nannocystaceae</taxon>
        <taxon>Nannocystis</taxon>
    </lineage>
</organism>